<organism evidence="1 2">
    <name type="scientific">Mycobacterium shinjukuense</name>
    <dbReference type="NCBI Taxonomy" id="398694"/>
    <lineage>
        <taxon>Bacteria</taxon>
        <taxon>Bacillati</taxon>
        <taxon>Actinomycetota</taxon>
        <taxon>Actinomycetes</taxon>
        <taxon>Mycobacteriales</taxon>
        <taxon>Mycobacteriaceae</taxon>
        <taxon>Mycobacterium</taxon>
    </lineage>
</organism>
<evidence type="ECO:0000313" key="1">
    <source>
        <dbReference type="EMBL" id="BBX75307.1"/>
    </source>
</evidence>
<dbReference type="KEGG" id="mshj:MSHI_32130"/>
<evidence type="ECO:0000313" key="2">
    <source>
        <dbReference type="Proteomes" id="UP000467236"/>
    </source>
</evidence>
<accession>A0A7I7MTX1</accession>
<dbReference type="EMBL" id="AP022575">
    <property type="protein sequence ID" value="BBX75307.1"/>
    <property type="molecule type" value="Genomic_DNA"/>
</dbReference>
<sequence length="96" mass="10213">MNTETSQRGPRNSSGEILRRLDRGQCFAATRCGVPVGEPTLAMRPAKRSPPTAERLPAHLAPSALTMAKPAHATGDGDERSNVDDVIEHLVDVVGV</sequence>
<reference evidence="1 2" key="1">
    <citation type="journal article" date="2019" name="Emerg. Microbes Infect.">
        <title>Comprehensive subspecies identification of 175 nontuberculous mycobacteria species based on 7547 genomic profiles.</title>
        <authorList>
            <person name="Matsumoto Y."/>
            <person name="Kinjo T."/>
            <person name="Motooka D."/>
            <person name="Nabeya D."/>
            <person name="Jung N."/>
            <person name="Uechi K."/>
            <person name="Horii T."/>
            <person name="Iida T."/>
            <person name="Fujita J."/>
            <person name="Nakamura S."/>
        </authorList>
    </citation>
    <scope>NUCLEOTIDE SEQUENCE [LARGE SCALE GENOMIC DNA]</scope>
    <source>
        <strain evidence="1 2">JCM 14233</strain>
    </source>
</reference>
<proteinExistence type="predicted"/>
<dbReference type="RefSeq" id="WP_083045732.1">
    <property type="nucleotide sequence ID" value="NZ_AP022575.1"/>
</dbReference>
<dbReference type="Proteomes" id="UP000467236">
    <property type="component" value="Chromosome"/>
</dbReference>
<name>A0A7I7MTX1_9MYCO</name>
<dbReference type="AlphaFoldDB" id="A0A7I7MTX1"/>
<protein>
    <submittedName>
        <fullName evidence="1">Uncharacterized protein</fullName>
    </submittedName>
</protein>
<keyword evidence="2" id="KW-1185">Reference proteome</keyword>
<gene>
    <name evidence="1" type="ORF">MSHI_32130</name>
</gene>